<feature type="binding site" evidence="2">
    <location>
        <position position="91"/>
    </location>
    <ligand>
        <name>substrate</name>
    </ligand>
</feature>
<feature type="binding site" evidence="2">
    <location>
        <begin position="43"/>
        <end position="46"/>
    </location>
    <ligand>
        <name>substrate</name>
    </ligand>
</feature>
<evidence type="ECO:0000313" key="4">
    <source>
        <dbReference type="Proteomes" id="UP001172054"/>
    </source>
</evidence>
<comment type="subunit">
    <text evidence="2">Homodimer.</text>
</comment>
<dbReference type="InterPro" id="IPR018520">
    <property type="entry name" value="UPP_synth-like_CS"/>
</dbReference>
<dbReference type="EMBL" id="JAUJWW010000001">
    <property type="protein sequence ID" value="MDN7225954.1"/>
    <property type="molecule type" value="Genomic_DNA"/>
</dbReference>
<protein>
    <recommendedName>
        <fullName evidence="2">Isoprenyl transferase</fullName>
        <ecNumber evidence="2">2.5.1.-</ecNumber>
    </recommendedName>
</protein>
<dbReference type="Pfam" id="PF01255">
    <property type="entry name" value="Prenyltransf"/>
    <property type="match status" value="1"/>
</dbReference>
<name>A0ABT8MM80_9BACL</name>
<dbReference type="PROSITE" id="PS01066">
    <property type="entry name" value="UPP_SYNTHASE"/>
    <property type="match status" value="1"/>
</dbReference>
<dbReference type="NCBIfam" id="NF011405">
    <property type="entry name" value="PRK14830.1"/>
    <property type="match status" value="1"/>
</dbReference>
<dbReference type="RefSeq" id="WP_300981211.1">
    <property type="nucleotide sequence ID" value="NZ_CP129238.1"/>
</dbReference>
<keyword evidence="1 2" id="KW-0808">Transferase</keyword>
<feature type="binding site" evidence="2">
    <location>
        <position position="42"/>
    </location>
    <ligand>
        <name>Mg(2+)</name>
        <dbReference type="ChEBI" id="CHEBI:18420"/>
    </ligand>
</feature>
<keyword evidence="4" id="KW-1185">Reference proteome</keyword>
<proteinExistence type="inferred from homology"/>
<accession>A0ABT8MM80</accession>
<feature type="binding site" evidence="2">
    <location>
        <begin position="87"/>
        <end position="89"/>
    </location>
    <ligand>
        <name>substrate</name>
    </ligand>
</feature>
<evidence type="ECO:0000256" key="2">
    <source>
        <dbReference type="HAMAP-Rule" id="MF_01139"/>
    </source>
</evidence>
<dbReference type="GO" id="GO:0016740">
    <property type="term" value="F:transferase activity"/>
    <property type="evidence" value="ECO:0007669"/>
    <property type="project" value="UniProtKB-KW"/>
</dbReference>
<keyword evidence="2" id="KW-0460">Magnesium</keyword>
<feature type="binding site" evidence="2">
    <location>
        <position position="210"/>
    </location>
    <ligand>
        <name>substrate</name>
    </ligand>
</feature>
<reference evidence="3 4" key="1">
    <citation type="submission" date="2023-06" db="EMBL/GenBank/DDBJ databases">
        <title>Novel species in genus Planococcus.</title>
        <authorList>
            <person name="Ning S."/>
        </authorList>
    </citation>
    <scope>NUCLEOTIDE SEQUENCE [LARGE SCALE GENOMIC DNA]</scope>
    <source>
        <strain evidence="3 4">N064</strain>
    </source>
</reference>
<dbReference type="EC" id="2.5.1.-" evidence="2"/>
<dbReference type="SUPFAM" id="SSF64005">
    <property type="entry name" value="Undecaprenyl diphosphate synthase"/>
    <property type="match status" value="1"/>
</dbReference>
<gene>
    <name evidence="3" type="ORF">QWY15_01495</name>
</gene>
<feature type="active site" evidence="2">
    <location>
        <position position="42"/>
    </location>
</feature>
<dbReference type="InterPro" id="IPR036424">
    <property type="entry name" value="UPP_synth-like_sf"/>
</dbReference>
<dbReference type="NCBIfam" id="TIGR00055">
    <property type="entry name" value="uppS"/>
    <property type="match status" value="1"/>
</dbReference>
<comment type="cofactor">
    <cofactor evidence="2">
        <name>Mg(2+)</name>
        <dbReference type="ChEBI" id="CHEBI:18420"/>
    </cofactor>
    <text evidence="2">Binds 2 magnesium ions per subunit.</text>
</comment>
<feature type="binding site" evidence="2">
    <location>
        <position position="229"/>
    </location>
    <ligand>
        <name>Mg(2+)</name>
        <dbReference type="ChEBI" id="CHEBI:18420"/>
    </ligand>
</feature>
<dbReference type="PANTHER" id="PTHR10291">
    <property type="entry name" value="DEHYDRODOLICHYL DIPHOSPHATE SYNTHASE FAMILY MEMBER"/>
    <property type="match status" value="1"/>
</dbReference>
<dbReference type="InterPro" id="IPR001441">
    <property type="entry name" value="UPP_synth-like"/>
</dbReference>
<sequence length="268" mass="30510">MFNKLLKRMADPALEDAVLGYEERLYEVAKEGVPAHIAIIMDGNGRWAKKRSLPRVAGHHEGMKTVRKITKLANHLGVEVLTLYAFSTENWKRPKMEVDFLMRLPEEFLSTFLPELIEENVRVEMIGYHHNLPSHTISAIRKAKEATKHNTGLVLNFALNYGSRSEIVDAVKDIAAQVAAGELDLADITEERISSGLMTNELPEPDLLIRTSGEVRLSNFMLWQLAYTELWFTETLWPDFGEESLLEAVENYQKRNRRFGGLKGEEAN</sequence>
<feature type="binding site" evidence="2">
    <location>
        <position position="47"/>
    </location>
    <ligand>
        <name>substrate</name>
    </ligand>
</feature>
<feature type="binding site" evidence="2">
    <location>
        <position position="55"/>
    </location>
    <ligand>
        <name>substrate</name>
    </ligand>
</feature>
<evidence type="ECO:0000256" key="1">
    <source>
        <dbReference type="ARBA" id="ARBA00022679"/>
    </source>
</evidence>
<dbReference type="Gene3D" id="3.40.1180.10">
    <property type="entry name" value="Decaprenyl diphosphate synthase-like"/>
    <property type="match status" value="1"/>
</dbReference>
<feature type="active site" description="Proton acceptor" evidence="2">
    <location>
        <position position="90"/>
    </location>
</feature>
<organism evidence="3 4">
    <name type="scientific">Planococcus liqunii</name>
    <dbReference type="NCBI Taxonomy" id="3058394"/>
    <lineage>
        <taxon>Bacteria</taxon>
        <taxon>Bacillati</taxon>
        <taxon>Bacillota</taxon>
        <taxon>Bacilli</taxon>
        <taxon>Bacillales</taxon>
        <taxon>Caryophanaceae</taxon>
        <taxon>Planococcus</taxon>
    </lineage>
</organism>
<feature type="binding site" evidence="2">
    <location>
        <begin position="216"/>
        <end position="218"/>
    </location>
    <ligand>
        <name>substrate</name>
    </ligand>
</feature>
<dbReference type="HAMAP" id="MF_01139">
    <property type="entry name" value="ISPT"/>
    <property type="match status" value="1"/>
</dbReference>
<feature type="binding site" evidence="2">
    <location>
        <position position="93"/>
    </location>
    <ligand>
        <name>substrate</name>
    </ligand>
</feature>
<evidence type="ECO:0000313" key="3">
    <source>
        <dbReference type="EMBL" id="MDN7225954.1"/>
    </source>
</evidence>
<dbReference type="CDD" id="cd00475">
    <property type="entry name" value="Cis_IPPS"/>
    <property type="match status" value="1"/>
</dbReference>
<dbReference type="Proteomes" id="UP001172054">
    <property type="component" value="Unassembled WGS sequence"/>
</dbReference>
<keyword evidence="2" id="KW-0479">Metal-binding</keyword>
<comment type="caution">
    <text evidence="3">The sequence shown here is derived from an EMBL/GenBank/DDBJ whole genome shotgun (WGS) entry which is preliminary data.</text>
</comment>
<dbReference type="PANTHER" id="PTHR10291:SF0">
    <property type="entry name" value="DEHYDRODOLICHYL DIPHOSPHATE SYNTHASE 2"/>
    <property type="match status" value="1"/>
</dbReference>
<comment type="similarity">
    <text evidence="2">Belongs to the UPP synthase family.</text>
</comment>
<comment type="function">
    <text evidence="2">Catalyzes the condensation of isopentenyl diphosphate (IPP) with allylic pyrophosphates generating different type of terpenoids.</text>
</comment>
<feature type="binding site" evidence="2">
    <location>
        <position position="59"/>
    </location>
    <ligand>
        <name>substrate</name>
    </ligand>
</feature>